<dbReference type="Proteomes" id="UP001193081">
    <property type="component" value="Unassembled WGS sequence"/>
</dbReference>
<reference evidence="1 2" key="1">
    <citation type="submission" date="2021-03" db="EMBL/GenBank/DDBJ databases">
        <authorList>
            <person name="Grouzdev D.S."/>
        </authorList>
    </citation>
    <scope>NUCLEOTIDE SEQUENCE [LARGE SCALE GENOMIC DNA]</scope>
    <source>
        <strain evidence="1 2">M50-1</strain>
    </source>
</reference>
<sequence length="45" mass="4812">MALTRMLLRPWRIGGTTCPGLNADATVTEGRFMSTAADRSSDGAR</sequence>
<name>A0ABS4DD26_9CHLR</name>
<organism evidence="1 2">
    <name type="scientific">Candidatus Chloroploca mongolica</name>
    <dbReference type="NCBI Taxonomy" id="2528176"/>
    <lineage>
        <taxon>Bacteria</taxon>
        <taxon>Bacillati</taxon>
        <taxon>Chloroflexota</taxon>
        <taxon>Chloroflexia</taxon>
        <taxon>Chloroflexales</taxon>
        <taxon>Chloroflexineae</taxon>
        <taxon>Oscillochloridaceae</taxon>
        <taxon>Candidatus Chloroploca</taxon>
    </lineage>
</organism>
<protein>
    <submittedName>
        <fullName evidence="1">Uncharacterized protein</fullName>
    </submittedName>
</protein>
<proteinExistence type="predicted"/>
<accession>A0ABS4DD26</accession>
<dbReference type="RefSeq" id="WP_167857446.1">
    <property type="nucleotide sequence ID" value="NZ_SIJK02000032.1"/>
</dbReference>
<evidence type="ECO:0000313" key="1">
    <source>
        <dbReference type="EMBL" id="MBP1467342.1"/>
    </source>
</evidence>
<keyword evidence="2" id="KW-1185">Reference proteome</keyword>
<gene>
    <name evidence="1" type="ORF">EYB53_016640</name>
</gene>
<evidence type="ECO:0000313" key="2">
    <source>
        <dbReference type="Proteomes" id="UP001193081"/>
    </source>
</evidence>
<dbReference type="EMBL" id="SIJK02000032">
    <property type="protein sequence ID" value="MBP1467342.1"/>
    <property type="molecule type" value="Genomic_DNA"/>
</dbReference>
<comment type="caution">
    <text evidence="1">The sequence shown here is derived from an EMBL/GenBank/DDBJ whole genome shotgun (WGS) entry which is preliminary data.</text>
</comment>